<dbReference type="Gramene" id="EER90080">
    <property type="protein sequence ID" value="EER90080"/>
    <property type="gene ID" value="SORBI_3010G200000"/>
</dbReference>
<dbReference type="KEGG" id="sbi:8067684"/>
<dbReference type="InterPro" id="IPR029058">
    <property type="entry name" value="AB_hydrolase_fold"/>
</dbReference>
<dbReference type="InterPro" id="IPR006693">
    <property type="entry name" value="AB_hydrolase_lipase"/>
</dbReference>
<sequence length="417" mass="47193">MAQDIYLLFLILFIALNLQSVLSWRMQNSTNDINSDDQCPPQPHPLGMCNSRVAAYGYPCEEYNVTTDDGYILSLKRIPHGLSNATGNSTENTRQPVLLFHGLMVDGFCWVLSTPKQSLGFILADGGFDVWIANCRGTRSSRRHTTLTPEDPAFWDWTWDQLADYDLPAVLQFIYNQTGGQKIHYIGHSLGTLIMLAALSDNKVTDVVRSAALLCPIAYLNRMKSKLILLAARIFLAETIHMLGYHEFNPVGLVAQELLGQVCVNPEVDCYDLFSAVAGPDCCLNTSTTCIFLQHGPQSTSIKNMIHMSQLVRKSSIRKYDYGNEKENMKHYNQTRPPAYDLSSIPRHVPLFFTHGGQDFLGDVPDTRHLLRTIIREHDSDDIEVMYMPDYAHGDFVMGYNAPQLIYKPMVEFFKRH</sequence>
<feature type="chain" id="PRO_5037088469" description="Lipase" evidence="4">
    <location>
        <begin position="24"/>
        <end position="417"/>
    </location>
</feature>
<evidence type="ECO:0000256" key="4">
    <source>
        <dbReference type="SAM" id="SignalP"/>
    </source>
</evidence>
<dbReference type="PIRSF" id="PIRSF000862">
    <property type="entry name" value="Steryl_ester_lip"/>
    <property type="match status" value="1"/>
</dbReference>
<dbReference type="Pfam" id="PF04083">
    <property type="entry name" value="Abhydro_lipase"/>
    <property type="match status" value="1"/>
</dbReference>
<protein>
    <recommendedName>
        <fullName evidence="2">Lipase</fullName>
    </recommendedName>
</protein>
<reference evidence="6" key="1">
    <citation type="journal article" date="2019" name="BMC Genomics">
        <title>A new reference genome for Sorghum bicolor reveals high levels of sequence similarity between sweet and grain genotypes: implications for the genetics of sugar metabolism.</title>
        <authorList>
            <person name="Cooper E.A."/>
            <person name="Brenton Z.W."/>
            <person name="Flinn B.S."/>
            <person name="Jenkins J."/>
            <person name="Shu S."/>
            <person name="Flowers D."/>
            <person name="Luo F."/>
            <person name="Wang Y."/>
            <person name="Xia P."/>
            <person name="Barry K."/>
            <person name="Daum C."/>
            <person name="Lipzen A."/>
            <person name="Yoshinaga Y."/>
            <person name="Schmutz J."/>
            <person name="Saski C."/>
            <person name="Vermerris W."/>
            <person name="Kresovich S."/>
        </authorList>
    </citation>
    <scope>NUCLEOTIDE SEQUENCE</scope>
</reference>
<dbReference type="EMBL" id="CM027689">
    <property type="protein sequence ID" value="KAG0515228.1"/>
    <property type="molecule type" value="Genomic_DNA"/>
</dbReference>
<gene>
    <name evidence="6" type="ORF">BDA96_10G260700</name>
</gene>
<accession>A0A921Q577</accession>
<dbReference type="PANTHER" id="PTHR11005">
    <property type="entry name" value="LYSOSOMAL ACID LIPASE-RELATED"/>
    <property type="match status" value="1"/>
</dbReference>
<feature type="domain" description="Partial AB-hydrolase lipase" evidence="5">
    <location>
        <begin position="53"/>
        <end position="113"/>
    </location>
</feature>
<feature type="active site" description="Charge relay system" evidence="3">
    <location>
        <position position="359"/>
    </location>
</feature>
<evidence type="ECO:0000313" key="7">
    <source>
        <dbReference type="Proteomes" id="UP000807115"/>
    </source>
</evidence>
<reference evidence="6" key="2">
    <citation type="submission" date="2020-10" db="EMBL/GenBank/DDBJ databases">
        <authorList>
            <person name="Cooper E.A."/>
            <person name="Brenton Z.W."/>
            <person name="Flinn B.S."/>
            <person name="Jenkins J."/>
            <person name="Shu S."/>
            <person name="Flowers D."/>
            <person name="Luo F."/>
            <person name="Wang Y."/>
            <person name="Xia P."/>
            <person name="Barry K."/>
            <person name="Daum C."/>
            <person name="Lipzen A."/>
            <person name="Yoshinaga Y."/>
            <person name="Schmutz J."/>
            <person name="Saski C."/>
            <person name="Vermerris W."/>
            <person name="Kresovich S."/>
        </authorList>
    </citation>
    <scope>NUCLEOTIDE SEQUENCE</scope>
</reference>
<dbReference type="GO" id="GO:0016042">
    <property type="term" value="P:lipid catabolic process"/>
    <property type="evidence" value="ECO:0007669"/>
    <property type="project" value="UniProtKB-KW"/>
</dbReference>
<dbReference type="GO" id="GO:0016788">
    <property type="term" value="F:hydrolase activity, acting on ester bonds"/>
    <property type="evidence" value="ECO:0007669"/>
    <property type="project" value="InterPro"/>
</dbReference>
<feature type="signal peptide" evidence="4">
    <location>
        <begin position="1"/>
        <end position="23"/>
    </location>
</feature>
<comment type="caution">
    <text evidence="6">The sequence shown here is derived from an EMBL/GenBank/DDBJ whole genome shotgun (WGS) entry which is preliminary data.</text>
</comment>
<dbReference type="FunFam" id="3.40.50.1820:FF:000126">
    <property type="entry name" value="Lipase"/>
    <property type="match status" value="1"/>
</dbReference>
<dbReference type="InterPro" id="IPR025483">
    <property type="entry name" value="Lipase_euk"/>
</dbReference>
<proteinExistence type="inferred from homology"/>
<keyword evidence="4" id="KW-0732">Signal</keyword>
<comment type="similarity">
    <text evidence="1 2">Belongs to the AB hydrolase superfamily. Lipase family.</text>
</comment>
<evidence type="ECO:0000313" key="6">
    <source>
        <dbReference type="EMBL" id="KAG0515228.1"/>
    </source>
</evidence>
<feature type="active site" description="Nucleophile" evidence="3">
    <location>
        <position position="189"/>
    </location>
</feature>
<evidence type="ECO:0000259" key="5">
    <source>
        <dbReference type="Pfam" id="PF04083"/>
    </source>
</evidence>
<dbReference type="OrthoDB" id="9974421at2759"/>
<evidence type="ECO:0000256" key="1">
    <source>
        <dbReference type="ARBA" id="ARBA00010701"/>
    </source>
</evidence>
<keyword evidence="2" id="KW-0443">Lipid metabolism</keyword>
<keyword evidence="2" id="KW-0378">Hydrolase</keyword>
<feature type="active site" description="Charge relay system" evidence="3">
    <location>
        <position position="393"/>
    </location>
</feature>
<evidence type="ECO:0000256" key="3">
    <source>
        <dbReference type="PIRSR" id="PIRSR000862-1"/>
    </source>
</evidence>
<organism evidence="6 7">
    <name type="scientific">Sorghum bicolor</name>
    <name type="common">Sorghum</name>
    <name type="synonym">Sorghum vulgare</name>
    <dbReference type="NCBI Taxonomy" id="4558"/>
    <lineage>
        <taxon>Eukaryota</taxon>
        <taxon>Viridiplantae</taxon>
        <taxon>Streptophyta</taxon>
        <taxon>Embryophyta</taxon>
        <taxon>Tracheophyta</taxon>
        <taxon>Spermatophyta</taxon>
        <taxon>Magnoliopsida</taxon>
        <taxon>Liliopsida</taxon>
        <taxon>Poales</taxon>
        <taxon>Poaceae</taxon>
        <taxon>PACMAD clade</taxon>
        <taxon>Panicoideae</taxon>
        <taxon>Andropogonodae</taxon>
        <taxon>Andropogoneae</taxon>
        <taxon>Sorghinae</taxon>
        <taxon>Sorghum</taxon>
    </lineage>
</organism>
<dbReference type="Gene3D" id="3.40.50.1820">
    <property type="entry name" value="alpha/beta hydrolase"/>
    <property type="match status" value="1"/>
</dbReference>
<name>A0A921Q577_SORBI</name>
<dbReference type="OMA" id="FHEFNPV"/>
<dbReference type="AlphaFoldDB" id="A0A921Q577"/>
<dbReference type="SUPFAM" id="SSF53474">
    <property type="entry name" value="alpha/beta-Hydrolases"/>
    <property type="match status" value="1"/>
</dbReference>
<dbReference type="Proteomes" id="UP000807115">
    <property type="component" value="Chromosome 10"/>
</dbReference>
<keyword evidence="2" id="KW-0442">Lipid degradation</keyword>
<evidence type="ECO:0000256" key="2">
    <source>
        <dbReference type="PIRNR" id="PIRNR000862"/>
    </source>
</evidence>